<dbReference type="InterPro" id="IPR013216">
    <property type="entry name" value="Methyltransf_11"/>
</dbReference>
<evidence type="ECO:0000313" key="2">
    <source>
        <dbReference type="EMBL" id="GAA5166019.1"/>
    </source>
</evidence>
<evidence type="ECO:0000259" key="1">
    <source>
        <dbReference type="Pfam" id="PF08241"/>
    </source>
</evidence>
<dbReference type="SUPFAM" id="SSF53335">
    <property type="entry name" value="S-adenosyl-L-methionine-dependent methyltransferases"/>
    <property type="match status" value="1"/>
</dbReference>
<keyword evidence="3" id="KW-1185">Reference proteome</keyword>
<name>A0ABP9QQR2_9PSEU</name>
<dbReference type="Proteomes" id="UP001428817">
    <property type="component" value="Unassembled WGS sequence"/>
</dbReference>
<dbReference type="PANTHER" id="PTHR43591">
    <property type="entry name" value="METHYLTRANSFERASE"/>
    <property type="match status" value="1"/>
</dbReference>
<comment type="caution">
    <text evidence="2">The sequence shown here is derived from an EMBL/GenBank/DDBJ whole genome shotgun (WGS) entry which is preliminary data.</text>
</comment>
<proteinExistence type="predicted"/>
<dbReference type="InterPro" id="IPR029063">
    <property type="entry name" value="SAM-dependent_MTases_sf"/>
</dbReference>
<protein>
    <recommendedName>
        <fullName evidence="1">Methyltransferase type 11 domain-containing protein</fullName>
    </recommendedName>
</protein>
<dbReference type="EMBL" id="BAABJP010000031">
    <property type="protein sequence ID" value="GAA5166019.1"/>
    <property type="molecule type" value="Genomic_DNA"/>
</dbReference>
<dbReference type="RefSeq" id="WP_185064908.1">
    <property type="nucleotide sequence ID" value="NZ_BAABJP010000031.1"/>
</dbReference>
<dbReference type="Gene3D" id="3.40.50.150">
    <property type="entry name" value="Vaccinia Virus protein VP39"/>
    <property type="match status" value="1"/>
</dbReference>
<dbReference type="CDD" id="cd02440">
    <property type="entry name" value="AdoMet_MTases"/>
    <property type="match status" value="1"/>
</dbReference>
<organism evidence="2 3">
    <name type="scientific">Pseudonocardia eucalypti</name>
    <dbReference type="NCBI Taxonomy" id="648755"/>
    <lineage>
        <taxon>Bacteria</taxon>
        <taxon>Bacillati</taxon>
        <taxon>Actinomycetota</taxon>
        <taxon>Actinomycetes</taxon>
        <taxon>Pseudonocardiales</taxon>
        <taxon>Pseudonocardiaceae</taxon>
        <taxon>Pseudonocardia</taxon>
    </lineage>
</organism>
<sequence>MSIETTVMRARERWERNAGYWARVIREDRDRFRTELTDSAVLDAIGDCSGLRVLDAGCGEGYLSRRMAGAGARVVGVDACRGLIRAAGADARPGSVSFVQASADALPSADGSFDLAVCNHLFSHLYNAEGAIDEFGRVLAGGGRLVILTLHPCFYAGRSERGSRRSVPADEYFSLRGIEQHFNVGGLESPSVITSWLRPLEWYARVLRGSGFVITDLREPHPSPEQLRDDPWWRDSFPTPLFMLLTAEHRG</sequence>
<feature type="domain" description="Methyltransferase type 11" evidence="1">
    <location>
        <begin position="54"/>
        <end position="147"/>
    </location>
</feature>
<reference evidence="3" key="1">
    <citation type="journal article" date="2019" name="Int. J. Syst. Evol. Microbiol.">
        <title>The Global Catalogue of Microorganisms (GCM) 10K type strain sequencing project: providing services to taxonomists for standard genome sequencing and annotation.</title>
        <authorList>
            <consortium name="The Broad Institute Genomics Platform"/>
            <consortium name="The Broad Institute Genome Sequencing Center for Infectious Disease"/>
            <person name="Wu L."/>
            <person name="Ma J."/>
        </authorList>
    </citation>
    <scope>NUCLEOTIDE SEQUENCE [LARGE SCALE GENOMIC DNA]</scope>
    <source>
        <strain evidence="3">JCM 18303</strain>
    </source>
</reference>
<accession>A0ABP9QQR2</accession>
<evidence type="ECO:0000313" key="3">
    <source>
        <dbReference type="Proteomes" id="UP001428817"/>
    </source>
</evidence>
<gene>
    <name evidence="2" type="ORF">GCM10023321_56790</name>
</gene>
<dbReference type="Pfam" id="PF08241">
    <property type="entry name" value="Methyltransf_11"/>
    <property type="match status" value="1"/>
</dbReference>
<dbReference type="PANTHER" id="PTHR43591:SF110">
    <property type="entry name" value="RHODANESE DOMAIN-CONTAINING PROTEIN"/>
    <property type="match status" value="1"/>
</dbReference>